<dbReference type="EMBL" id="QCYY01001701">
    <property type="protein sequence ID" value="ROT76011.1"/>
    <property type="molecule type" value="Genomic_DNA"/>
</dbReference>
<dbReference type="Proteomes" id="UP000283509">
    <property type="component" value="Unassembled WGS sequence"/>
</dbReference>
<evidence type="ECO:0000313" key="1">
    <source>
        <dbReference type="EMBL" id="ROT76011.1"/>
    </source>
</evidence>
<accession>A0A3R7SUR2</accession>
<dbReference type="AlphaFoldDB" id="A0A3R7SUR2"/>
<comment type="caution">
    <text evidence="1">The sequence shown here is derived from an EMBL/GenBank/DDBJ whole genome shotgun (WGS) entry which is preliminary data.</text>
</comment>
<reference evidence="1 2" key="2">
    <citation type="submission" date="2019-01" db="EMBL/GenBank/DDBJ databases">
        <title>The decoding of complex shrimp genome reveals the adaptation for benthos swimmer, frequently molting mechanism and breeding impact on genome.</title>
        <authorList>
            <person name="Sun Y."/>
            <person name="Gao Y."/>
            <person name="Yu Y."/>
        </authorList>
    </citation>
    <scope>NUCLEOTIDE SEQUENCE [LARGE SCALE GENOMIC DNA]</scope>
    <source>
        <tissue evidence="1">Muscle</tissue>
    </source>
</reference>
<gene>
    <name evidence="1" type="ORF">C7M84_005400</name>
</gene>
<sequence length="164" mass="17652">MATRPQDGVNWLVVGEHVRAVDTLSLPLNNKVTFAEPLDEGGEPVPVQTRAGWASWLGGAGRGVQSRASVGPNVQVVGHWESRGDGKAILRAPAEDRSERRFDLMGIELRCLTHEWPPVTIQPPSGRVGAARKSRAGMGGTWDVLKGAEMNFTSKCLETTTGAR</sequence>
<reference evidence="1 2" key="1">
    <citation type="submission" date="2018-04" db="EMBL/GenBank/DDBJ databases">
        <authorList>
            <person name="Zhang X."/>
            <person name="Yuan J."/>
            <person name="Li F."/>
            <person name="Xiang J."/>
        </authorList>
    </citation>
    <scope>NUCLEOTIDE SEQUENCE [LARGE SCALE GENOMIC DNA]</scope>
    <source>
        <tissue evidence="1">Muscle</tissue>
    </source>
</reference>
<evidence type="ECO:0000313" key="2">
    <source>
        <dbReference type="Proteomes" id="UP000283509"/>
    </source>
</evidence>
<proteinExistence type="predicted"/>
<protein>
    <submittedName>
        <fullName evidence="1">Uncharacterized protein</fullName>
    </submittedName>
</protein>
<keyword evidence="2" id="KW-1185">Reference proteome</keyword>
<name>A0A3R7SUR2_PENVA</name>
<organism evidence="1 2">
    <name type="scientific">Penaeus vannamei</name>
    <name type="common">Whiteleg shrimp</name>
    <name type="synonym">Litopenaeus vannamei</name>
    <dbReference type="NCBI Taxonomy" id="6689"/>
    <lineage>
        <taxon>Eukaryota</taxon>
        <taxon>Metazoa</taxon>
        <taxon>Ecdysozoa</taxon>
        <taxon>Arthropoda</taxon>
        <taxon>Crustacea</taxon>
        <taxon>Multicrustacea</taxon>
        <taxon>Malacostraca</taxon>
        <taxon>Eumalacostraca</taxon>
        <taxon>Eucarida</taxon>
        <taxon>Decapoda</taxon>
        <taxon>Dendrobranchiata</taxon>
        <taxon>Penaeoidea</taxon>
        <taxon>Penaeidae</taxon>
        <taxon>Penaeus</taxon>
    </lineage>
</organism>